<keyword evidence="1" id="KW-0732">Signal</keyword>
<name>A0A6I3SNZ1_HELMO</name>
<keyword evidence="4" id="KW-1185">Reference proteome</keyword>
<evidence type="ECO:0000313" key="3">
    <source>
        <dbReference type="EMBL" id="MTV50754.1"/>
    </source>
</evidence>
<organism evidence="3 4">
    <name type="scientific">Heliobacterium mobile</name>
    <name type="common">Heliobacillus mobilis</name>
    <dbReference type="NCBI Taxonomy" id="28064"/>
    <lineage>
        <taxon>Bacteria</taxon>
        <taxon>Bacillati</taxon>
        <taxon>Bacillota</taxon>
        <taxon>Clostridia</taxon>
        <taxon>Eubacteriales</taxon>
        <taxon>Heliobacteriaceae</taxon>
        <taxon>Heliobacterium</taxon>
    </lineage>
</organism>
<dbReference type="InterPro" id="IPR012854">
    <property type="entry name" value="Cu_amine_oxidase-like_N"/>
</dbReference>
<dbReference type="RefSeq" id="WP_155477834.1">
    <property type="nucleotide sequence ID" value="NZ_WNKU01000034.1"/>
</dbReference>
<evidence type="ECO:0000313" key="4">
    <source>
        <dbReference type="Proteomes" id="UP000430670"/>
    </source>
</evidence>
<proteinExistence type="predicted"/>
<feature type="domain" description="Copper amine oxidase-like N-terminal" evidence="2">
    <location>
        <begin position="634"/>
        <end position="744"/>
    </location>
</feature>
<feature type="chain" id="PRO_5026138145" description="Copper amine oxidase-like N-terminal domain-containing protein" evidence="1">
    <location>
        <begin position="28"/>
        <end position="745"/>
    </location>
</feature>
<sequence length="745" mass="80949">MNRKKWMSLVLITSIAASLIPWSAAFAKDEDMYSVLVKGSPKPGGFFDARIAVEVPQGAMDNSVESFRIIMPKKAAIGNIGVTAPEKVESADNQFLNPDSEEIEEGKEYVIEVEKNEESTGKGLLYVQLHDIEAPSSLSGELKVTIEAESGSVFENAQLTLATIGNGSVAVTIDDVKTFDSNGGKIDTIRIKESRPGALEGGYDDSLKLKLPQGYRWDVSDDVEVEANWGDIVLGEQDGDHDDADPPTRAVLDGSADDGRTLKLRVNRETERKGAYITLSNLGIEIDESTAKPGDIVVTIGGKSDPSPERLTVAKYGEYKLKGGPVGELPTLVAGQLDQNIVVFLGEEETPGAIAKNRAITVTTPENVKWRDVPNVNRSESDLGDILLLKPINSQHDLFEYVNEERRMIRGVFVSSTKTKPAKVYFEKATVDVAPNFQGLLAITFGGETPLKGPMPVAKVTPSVVMKPLSVTEVKIGLPNQAIGDVIVAESKAEALMSKATRELRIYAPAGVDFERAPKFEVIEGDLVLENDSATTKTDMNEGQKYACVKVKSTSTKPSKIKVSNIQVNVDRTVPEGDLTFKIKGWETATAEMAGDLFSDSTAAQAVVAKVVTPAPSEQKGRFVFTINQTKAMVASKEVTMDIAPYIKDNRTFLPIRYVAQALGLKESETLWDDESKTFTMIQGPKIVQFQIDSPILKINGTGLTMDACPEMIEPGRMMVPLRWIGNVLGGSIQWDEATQTITIN</sequence>
<gene>
    <name evidence="3" type="ORF">GJ688_17620</name>
</gene>
<protein>
    <recommendedName>
        <fullName evidence="2">Copper amine oxidase-like N-terminal domain-containing protein</fullName>
    </recommendedName>
</protein>
<evidence type="ECO:0000256" key="1">
    <source>
        <dbReference type="SAM" id="SignalP"/>
    </source>
</evidence>
<dbReference type="Proteomes" id="UP000430670">
    <property type="component" value="Unassembled WGS sequence"/>
</dbReference>
<dbReference type="AlphaFoldDB" id="A0A6I3SNZ1"/>
<reference evidence="3 4" key="1">
    <citation type="submission" date="2019-11" db="EMBL/GenBank/DDBJ databases">
        <title>Whole-genome sequence of a the green, strictly anaerobic photosynthetic bacterium Heliobacillus mobilis DSM 6151.</title>
        <authorList>
            <person name="Kyndt J.A."/>
            <person name="Meyer T.E."/>
        </authorList>
    </citation>
    <scope>NUCLEOTIDE SEQUENCE [LARGE SCALE GENOMIC DNA]</scope>
    <source>
        <strain evidence="3 4">DSM 6151</strain>
    </source>
</reference>
<dbReference type="OrthoDB" id="2023214at2"/>
<dbReference type="InterPro" id="IPR036582">
    <property type="entry name" value="Mao_N_sf"/>
</dbReference>
<feature type="signal peptide" evidence="1">
    <location>
        <begin position="1"/>
        <end position="27"/>
    </location>
</feature>
<dbReference type="SUPFAM" id="SSF55383">
    <property type="entry name" value="Copper amine oxidase, domain N"/>
    <property type="match status" value="2"/>
</dbReference>
<evidence type="ECO:0000259" key="2">
    <source>
        <dbReference type="Pfam" id="PF07833"/>
    </source>
</evidence>
<dbReference type="Pfam" id="PF07833">
    <property type="entry name" value="Cu_amine_oxidN1"/>
    <property type="match status" value="1"/>
</dbReference>
<accession>A0A6I3SNZ1</accession>
<dbReference type="EMBL" id="WNKU01000034">
    <property type="protein sequence ID" value="MTV50754.1"/>
    <property type="molecule type" value="Genomic_DNA"/>
</dbReference>
<dbReference type="Gene3D" id="3.30.457.10">
    <property type="entry name" value="Copper amine oxidase-like, N-terminal domain"/>
    <property type="match status" value="2"/>
</dbReference>
<comment type="caution">
    <text evidence="3">The sequence shown here is derived from an EMBL/GenBank/DDBJ whole genome shotgun (WGS) entry which is preliminary data.</text>
</comment>